<dbReference type="SUPFAM" id="SSF53335">
    <property type="entry name" value="S-adenosyl-L-methionine-dependent methyltransferases"/>
    <property type="match status" value="1"/>
</dbReference>
<evidence type="ECO:0000313" key="1">
    <source>
        <dbReference type="EMBL" id="MDG4527884.1"/>
    </source>
</evidence>
<dbReference type="AlphaFoldDB" id="A0A9X4MXK5"/>
<name>A0A9X4MXK5_STRSU</name>
<dbReference type="EMBL" id="JANFMP010000045">
    <property type="protein sequence ID" value="MDG4527884.1"/>
    <property type="molecule type" value="Genomic_DNA"/>
</dbReference>
<dbReference type="RefSeq" id="WP_277944494.1">
    <property type="nucleotide sequence ID" value="NZ_JANFMO010000010.1"/>
</dbReference>
<proteinExistence type="predicted"/>
<protein>
    <submittedName>
        <fullName evidence="1">Class I SAM-dependent methyltransferase</fullName>
    </submittedName>
</protein>
<dbReference type="InterPro" id="IPR007536">
    <property type="entry name" value="16SrRNA_methylTrfase_J"/>
</dbReference>
<dbReference type="PANTHER" id="PTHR36112">
    <property type="entry name" value="RIBOSOMAL RNA SMALL SUBUNIT METHYLTRANSFERASE J"/>
    <property type="match status" value="1"/>
</dbReference>
<dbReference type="Gene3D" id="3.40.50.150">
    <property type="entry name" value="Vaccinia Virus protein VP39"/>
    <property type="match status" value="1"/>
</dbReference>
<accession>A0A9X4MXK5</accession>
<dbReference type="InterPro" id="IPR029063">
    <property type="entry name" value="SAM-dependent_MTases_sf"/>
</dbReference>
<reference evidence="1" key="1">
    <citation type="submission" date="2022-07" db="EMBL/GenBank/DDBJ databases">
        <title>Whole Genome Sequencing of Streptococcus suis.</title>
        <authorList>
            <person name="Dai X."/>
            <person name="Huang J."/>
            <person name="Wang L."/>
        </authorList>
    </citation>
    <scope>NUCLEOTIDE SEQUENCE</scope>
    <source>
        <strain evidence="1">XNB2</strain>
    </source>
</reference>
<evidence type="ECO:0000313" key="2">
    <source>
        <dbReference type="Proteomes" id="UP001152875"/>
    </source>
</evidence>
<dbReference type="PANTHER" id="PTHR36112:SF1">
    <property type="entry name" value="RIBOSOMAL RNA SMALL SUBUNIT METHYLTRANSFERASE J"/>
    <property type="match status" value="1"/>
</dbReference>
<organism evidence="1 2">
    <name type="scientific">Streptococcus suis</name>
    <dbReference type="NCBI Taxonomy" id="1307"/>
    <lineage>
        <taxon>Bacteria</taxon>
        <taxon>Bacillati</taxon>
        <taxon>Bacillota</taxon>
        <taxon>Bacilli</taxon>
        <taxon>Lactobacillales</taxon>
        <taxon>Streptococcaceae</taxon>
        <taxon>Streptococcus</taxon>
    </lineage>
</organism>
<dbReference type="Proteomes" id="UP001152875">
    <property type="component" value="Unassembled WGS sequence"/>
</dbReference>
<gene>
    <name evidence="1" type="ORF">NOL13_10885</name>
</gene>
<dbReference type="GO" id="GO:0008990">
    <property type="term" value="F:rRNA (guanine-N2-)-methyltransferase activity"/>
    <property type="evidence" value="ECO:0007669"/>
    <property type="project" value="InterPro"/>
</dbReference>
<keyword evidence="1" id="KW-0489">Methyltransferase</keyword>
<sequence length="262" mass="30135">MKMIVTTSLRMNHDLILQAREIAEQLNLDYQDRRKRSVQSILAETEADAVLVVYQGQLVLEEKNGQRFFFHPDTAILRIKSGRDPLLELLGPDKQTVLDCTMGLASDSIVLASAGHQVTALESSQLIHFMVSRGLKEFDSGNDAVNQAMRSIQTIWTDCLTHLQSQADQSVDVIYVDPMFSQEIKESDNLDGLKPFANYTALSEEFLSECRRVARRKIIIKAHFRDQAFEKFGFRRHIRHNQKFHYGEIILEENDENFSNRF</sequence>
<dbReference type="Pfam" id="PF04445">
    <property type="entry name" value="SAM_MT"/>
    <property type="match status" value="1"/>
</dbReference>
<keyword evidence="1" id="KW-0808">Transferase</keyword>
<comment type="caution">
    <text evidence="1">The sequence shown here is derived from an EMBL/GenBank/DDBJ whole genome shotgun (WGS) entry which is preliminary data.</text>
</comment>